<feature type="non-terminal residue" evidence="2">
    <location>
        <position position="195"/>
    </location>
</feature>
<feature type="compositionally biased region" description="Polar residues" evidence="1">
    <location>
        <begin position="1"/>
        <end position="11"/>
    </location>
</feature>
<keyword evidence="3" id="KW-1185">Reference proteome</keyword>
<gene>
    <name evidence="2" type="ORF">RFI_18486</name>
</gene>
<accession>X6MYR2</accession>
<protein>
    <submittedName>
        <fullName evidence="2">Uncharacterized protein</fullName>
    </submittedName>
</protein>
<comment type="caution">
    <text evidence="2">The sequence shown here is derived from an EMBL/GenBank/DDBJ whole genome shotgun (WGS) entry which is preliminary data.</text>
</comment>
<sequence length="195" mass="22118">MSSNLLFSSQGKKLGPSSLKKRKPTEPVDSSSEDEAANSIEPTHDSGSTRTESSQNNANDNEVRKFCDINSSSLLFRKAFFVKCKKKKWPQTRIVSAGLRKRLREETVSGDGSAGAFDTSRKRHRKNSDTKSPNVVTKQKSIMVKKPKKEKIIRYCAFCNKELNEDIGGKYCSEASQVLLFSMVTHFFFLFFYFF</sequence>
<feature type="region of interest" description="Disordered" evidence="1">
    <location>
        <begin position="1"/>
        <end position="58"/>
    </location>
</feature>
<evidence type="ECO:0000313" key="2">
    <source>
        <dbReference type="EMBL" id="ETO18773.1"/>
    </source>
</evidence>
<evidence type="ECO:0000313" key="3">
    <source>
        <dbReference type="Proteomes" id="UP000023152"/>
    </source>
</evidence>
<proteinExistence type="predicted"/>
<evidence type="ECO:0000256" key="1">
    <source>
        <dbReference type="SAM" id="MobiDB-lite"/>
    </source>
</evidence>
<dbReference type="EMBL" id="ASPP01014421">
    <property type="protein sequence ID" value="ETO18773.1"/>
    <property type="molecule type" value="Genomic_DNA"/>
</dbReference>
<reference evidence="2 3" key="1">
    <citation type="journal article" date="2013" name="Curr. Biol.">
        <title>The Genome of the Foraminiferan Reticulomyxa filosa.</title>
        <authorList>
            <person name="Glockner G."/>
            <person name="Hulsmann N."/>
            <person name="Schleicher M."/>
            <person name="Noegel A.A."/>
            <person name="Eichinger L."/>
            <person name="Gallinger C."/>
            <person name="Pawlowski J."/>
            <person name="Sierra R."/>
            <person name="Euteneuer U."/>
            <person name="Pillet L."/>
            <person name="Moustafa A."/>
            <person name="Platzer M."/>
            <person name="Groth M."/>
            <person name="Szafranski K."/>
            <person name="Schliwa M."/>
        </authorList>
    </citation>
    <scope>NUCLEOTIDE SEQUENCE [LARGE SCALE GENOMIC DNA]</scope>
</reference>
<name>X6MYR2_RETFI</name>
<organism evidence="2 3">
    <name type="scientific">Reticulomyxa filosa</name>
    <dbReference type="NCBI Taxonomy" id="46433"/>
    <lineage>
        <taxon>Eukaryota</taxon>
        <taxon>Sar</taxon>
        <taxon>Rhizaria</taxon>
        <taxon>Retaria</taxon>
        <taxon>Foraminifera</taxon>
        <taxon>Monothalamids</taxon>
        <taxon>Reticulomyxidae</taxon>
        <taxon>Reticulomyxa</taxon>
    </lineage>
</organism>
<dbReference type="AlphaFoldDB" id="X6MYR2"/>
<feature type="region of interest" description="Disordered" evidence="1">
    <location>
        <begin position="109"/>
        <end position="136"/>
    </location>
</feature>
<dbReference type="Proteomes" id="UP000023152">
    <property type="component" value="Unassembled WGS sequence"/>
</dbReference>
<feature type="compositionally biased region" description="Polar residues" evidence="1">
    <location>
        <begin position="45"/>
        <end position="58"/>
    </location>
</feature>